<name>A0A485L021_9STRA</name>
<evidence type="ECO:0000256" key="2">
    <source>
        <dbReference type="SAM" id="SignalP"/>
    </source>
</evidence>
<keyword evidence="1" id="KW-0472">Membrane</keyword>
<dbReference type="EMBL" id="VJMH01005492">
    <property type="protein sequence ID" value="KAF0695269.1"/>
    <property type="molecule type" value="Genomic_DNA"/>
</dbReference>
<feature type="transmembrane region" description="Helical" evidence="1">
    <location>
        <begin position="385"/>
        <end position="410"/>
    </location>
</feature>
<dbReference type="AlphaFoldDB" id="A0A485L021"/>
<sequence>MLWRRRLVALFKAVLDAVDACATCSLDAISDVTLTPTPPSWTLDPTLLFYRGSPFCTAGLPLPHAQQPFGFHDNCQSQEPKSVVVSSHAAVFALLAMAGAMSPQTLRDICALQTATSCVTSLQPSYAVATSYSNPTIQATIAVLAPLNVSLMQFAADAAGNNWPAPHPSSGGRNNVRWAFYGWVCLFEWVVGTREVVSLQGDVATLALISTTTPTALQRRRRQKRDPRRILRCGLYHGRPLCHRVCVSCLPRLCSLGCRRRQLFSFNRTVGSIWIGRPLVFLRGISAVLMLSTAQVELVTSDGHHSHFAFVPQSVVDTCVVAGVATWVAYVAVDFCLVALRRFTKVYAPLGCYLAWVILVVFELSSPVLPHVTLARHGVSQDMDGAVQCTVGLIAIGSFCRVGLIVVIQLTSLTRETSDRAHRGSTLARSGRHLLCRARAYKPATYTFDTKLWVFSDDNLSTGHIKCFDHGRGTTNQAKPCVLIAVGIGYAIGAILGSISYLELSGVNLANDLWWAYFNMTGAHAFLAGWLNEHLVLGLDNATLQLDAAKINTVQSVTGSVKSAINYGARCGGVRRRHRESAQAIEGWKSVARGDSIPRTRLTVADEVHVRQSHGITAFTTQWQNFKRVGLINTYAIVNSFGLSHAFTLQSQNGSYRFAKQTMFRMYWGLASDLVAVGLNGGHTRASSVAAPQNGTVKSPLAAAFDVFQSTVGAYGTVDLVFVGCPASLALAVREILDAIRTAMSNNTMAQTAFRAIPAPGSGLMPRTDSWVAFD</sequence>
<proteinExistence type="predicted"/>
<evidence type="ECO:0000256" key="1">
    <source>
        <dbReference type="SAM" id="Phobius"/>
    </source>
</evidence>
<keyword evidence="5" id="KW-1185">Reference proteome</keyword>
<reference evidence="3" key="2">
    <citation type="submission" date="2019-06" db="EMBL/GenBank/DDBJ databases">
        <title>Genomics analysis of Aphanomyces spp. identifies a new class of oomycete effector associated with host adaptation.</title>
        <authorList>
            <person name="Gaulin E."/>
        </authorList>
    </citation>
    <scope>NUCLEOTIDE SEQUENCE</scope>
    <source>
        <strain evidence="3">CBS 578.67</strain>
    </source>
</reference>
<organism evidence="4 5">
    <name type="scientific">Aphanomyces stellatus</name>
    <dbReference type="NCBI Taxonomy" id="120398"/>
    <lineage>
        <taxon>Eukaryota</taxon>
        <taxon>Sar</taxon>
        <taxon>Stramenopiles</taxon>
        <taxon>Oomycota</taxon>
        <taxon>Saprolegniomycetes</taxon>
        <taxon>Saprolegniales</taxon>
        <taxon>Verrucalvaceae</taxon>
        <taxon>Aphanomyces</taxon>
    </lineage>
</organism>
<feature type="signal peptide" evidence="2">
    <location>
        <begin position="1"/>
        <end position="20"/>
    </location>
</feature>
<evidence type="ECO:0000313" key="3">
    <source>
        <dbReference type="EMBL" id="KAF0695269.1"/>
    </source>
</evidence>
<feature type="transmembrane region" description="Helical" evidence="1">
    <location>
        <begin position="320"/>
        <end position="340"/>
    </location>
</feature>
<keyword evidence="1" id="KW-1133">Transmembrane helix</keyword>
<dbReference type="EMBL" id="CAADRA010005513">
    <property type="protein sequence ID" value="VFT90742.1"/>
    <property type="molecule type" value="Genomic_DNA"/>
</dbReference>
<reference evidence="4 5" key="1">
    <citation type="submission" date="2019-03" db="EMBL/GenBank/DDBJ databases">
        <authorList>
            <person name="Gaulin E."/>
            <person name="Dumas B."/>
        </authorList>
    </citation>
    <scope>NUCLEOTIDE SEQUENCE [LARGE SCALE GENOMIC DNA]</scope>
    <source>
        <strain evidence="4">CBS 568.67</strain>
    </source>
</reference>
<accession>A0A485L021</accession>
<feature type="chain" id="PRO_5036116268" evidence="2">
    <location>
        <begin position="21"/>
        <end position="775"/>
    </location>
</feature>
<dbReference type="Proteomes" id="UP000332933">
    <property type="component" value="Unassembled WGS sequence"/>
</dbReference>
<gene>
    <name evidence="4" type="primary">Aste57867_13911</name>
    <name evidence="3" type="ORF">As57867_013860</name>
    <name evidence="4" type="ORF">ASTE57867_13911</name>
</gene>
<evidence type="ECO:0000313" key="5">
    <source>
        <dbReference type="Proteomes" id="UP000332933"/>
    </source>
</evidence>
<keyword evidence="1" id="KW-0812">Transmembrane</keyword>
<evidence type="ECO:0000313" key="4">
    <source>
        <dbReference type="EMBL" id="VFT90742.1"/>
    </source>
</evidence>
<feature type="transmembrane region" description="Helical" evidence="1">
    <location>
        <begin position="347"/>
        <end position="365"/>
    </location>
</feature>
<keyword evidence="2" id="KW-0732">Signal</keyword>
<feature type="transmembrane region" description="Helical" evidence="1">
    <location>
        <begin position="481"/>
        <end position="502"/>
    </location>
</feature>
<protein>
    <submittedName>
        <fullName evidence="4">Aste57867_13911 protein</fullName>
    </submittedName>
</protein>